<dbReference type="RefSeq" id="XP_001836782.2">
    <property type="nucleotide sequence ID" value="XM_001836730.2"/>
</dbReference>
<gene>
    <name evidence="2" type="ORF">CC1G_04095</name>
</gene>
<dbReference type="OrthoDB" id="3067928at2759"/>
<comment type="caution">
    <text evidence="2">The sequence shown here is derived from an EMBL/GenBank/DDBJ whole genome shotgun (WGS) entry which is preliminary data.</text>
</comment>
<dbReference type="HOGENOM" id="CLU_065614_2_1_1"/>
<feature type="region of interest" description="Disordered" evidence="1">
    <location>
        <begin position="83"/>
        <end position="116"/>
    </location>
</feature>
<protein>
    <submittedName>
        <fullName evidence="2">Uncharacterized protein</fullName>
    </submittedName>
</protein>
<evidence type="ECO:0000256" key="1">
    <source>
        <dbReference type="SAM" id="MobiDB-lite"/>
    </source>
</evidence>
<accession>A8NVY7</accession>
<dbReference type="VEuPathDB" id="FungiDB:CC1G_04095"/>
<proteinExistence type="predicted"/>
<dbReference type="EMBL" id="AACS02000004">
    <property type="protein sequence ID" value="EAU84999.2"/>
    <property type="molecule type" value="Genomic_DNA"/>
</dbReference>
<evidence type="ECO:0000313" key="3">
    <source>
        <dbReference type="Proteomes" id="UP000001861"/>
    </source>
</evidence>
<dbReference type="GeneID" id="6013334"/>
<dbReference type="AlphaFoldDB" id="A8NVY7"/>
<feature type="compositionally biased region" description="Low complexity" evidence="1">
    <location>
        <begin position="43"/>
        <end position="52"/>
    </location>
</feature>
<dbReference type="KEGG" id="cci:CC1G_04095"/>
<evidence type="ECO:0000313" key="2">
    <source>
        <dbReference type="EMBL" id="EAU84999.2"/>
    </source>
</evidence>
<sequence>MARFYPPNTNRICFPPERPPSPPIQGEGVLITNRTIFPRNPDADTQTCQADDQGSESVLDQSLNLSPITRDILPPRALTPYFPFKSVEDSRRPKPPQPRGPVGKPGSGGYSLPDTLKWDPQSYRDVQNALHRIANAVTLFPFLKLYERAWPAQGFAETYLKNRVNTLSQSP</sequence>
<keyword evidence="3" id="KW-1185">Reference proteome</keyword>
<dbReference type="Proteomes" id="UP000001861">
    <property type="component" value="Unassembled WGS sequence"/>
</dbReference>
<dbReference type="InParanoid" id="A8NVY7"/>
<organism evidence="2 3">
    <name type="scientific">Coprinopsis cinerea (strain Okayama-7 / 130 / ATCC MYA-4618 / FGSC 9003)</name>
    <name type="common">Inky cap fungus</name>
    <name type="synonym">Hormographiella aspergillata</name>
    <dbReference type="NCBI Taxonomy" id="240176"/>
    <lineage>
        <taxon>Eukaryota</taxon>
        <taxon>Fungi</taxon>
        <taxon>Dikarya</taxon>
        <taxon>Basidiomycota</taxon>
        <taxon>Agaricomycotina</taxon>
        <taxon>Agaricomycetes</taxon>
        <taxon>Agaricomycetidae</taxon>
        <taxon>Agaricales</taxon>
        <taxon>Agaricineae</taxon>
        <taxon>Psathyrellaceae</taxon>
        <taxon>Coprinopsis</taxon>
    </lineage>
</organism>
<feature type="region of interest" description="Disordered" evidence="1">
    <location>
        <begin position="1"/>
        <end position="58"/>
    </location>
</feature>
<reference evidence="2 3" key="1">
    <citation type="journal article" date="2010" name="Proc. Natl. Acad. Sci. U.S.A.">
        <title>Insights into evolution of multicellular fungi from the assembled chromosomes of the mushroom Coprinopsis cinerea (Coprinus cinereus).</title>
        <authorList>
            <person name="Stajich J.E."/>
            <person name="Wilke S.K."/>
            <person name="Ahren D."/>
            <person name="Au C.H."/>
            <person name="Birren B.W."/>
            <person name="Borodovsky M."/>
            <person name="Burns C."/>
            <person name="Canback B."/>
            <person name="Casselton L.A."/>
            <person name="Cheng C.K."/>
            <person name="Deng J."/>
            <person name="Dietrich F.S."/>
            <person name="Fargo D.C."/>
            <person name="Farman M.L."/>
            <person name="Gathman A.C."/>
            <person name="Goldberg J."/>
            <person name="Guigo R."/>
            <person name="Hoegger P.J."/>
            <person name="Hooker J.B."/>
            <person name="Huggins A."/>
            <person name="James T.Y."/>
            <person name="Kamada T."/>
            <person name="Kilaru S."/>
            <person name="Kodira C."/>
            <person name="Kues U."/>
            <person name="Kupfer D."/>
            <person name="Kwan H.S."/>
            <person name="Lomsadze A."/>
            <person name="Li W."/>
            <person name="Lilly W.W."/>
            <person name="Ma L.J."/>
            <person name="Mackey A.J."/>
            <person name="Manning G."/>
            <person name="Martin F."/>
            <person name="Muraguchi H."/>
            <person name="Natvig D.O."/>
            <person name="Palmerini H."/>
            <person name="Ramesh M.A."/>
            <person name="Rehmeyer C.J."/>
            <person name="Roe B.A."/>
            <person name="Shenoy N."/>
            <person name="Stanke M."/>
            <person name="Ter-Hovhannisyan V."/>
            <person name="Tunlid A."/>
            <person name="Velagapudi R."/>
            <person name="Vision T.J."/>
            <person name="Zeng Q."/>
            <person name="Zolan M.E."/>
            <person name="Pukkila P.J."/>
        </authorList>
    </citation>
    <scope>NUCLEOTIDE SEQUENCE [LARGE SCALE GENOMIC DNA]</scope>
    <source>
        <strain evidence="3">Okayama-7 / 130 / ATCC MYA-4618 / FGSC 9003</strain>
    </source>
</reference>
<name>A8NVY7_COPC7</name>